<evidence type="ECO:0000256" key="5">
    <source>
        <dbReference type="RuleBase" id="RU367127"/>
    </source>
</evidence>
<feature type="domain" description="WRC" evidence="8">
    <location>
        <begin position="83"/>
        <end position="127"/>
    </location>
</feature>
<dbReference type="Pfam" id="PF08880">
    <property type="entry name" value="QLQ"/>
    <property type="match status" value="1"/>
</dbReference>
<keyword evidence="5" id="KW-0804">Transcription</keyword>
<comment type="domain">
    <text evidence="5">The QLQ domain and WRC domain may be involved in protein-protein interaction and DNA-binding, respectively.</text>
</comment>
<sequence length="430" mass="48991">MSSRFPFTPSQWQELEHQALIFKYMASGITIPPHLLKRSHFHNNNNLHFSSAPTILPHHQPPSQHPHFGWKYIVEMGLGRKVEREPGRCRRTDGKKWRCSKEAYPDSKYCERHMHRGKNRSRKPVELLFKTTNTNNINASSPTLPTNHHTPFKSSSPAAFSFQDDTNTAPSRYVYGVKEDVDERAFFTEPSGTMKSFSGSSTIDDPWQLTPLTMISSSSSSSSTKQRSCTTLSNNSDYSYLQLQNLNDHSKKQEEEHHHHHEKTTVHSFFDEWPHKGLDSHDKSCSSTTKLSISIPTSFHDFPILQFKNSNLSSSCQLYSLRLSFICFEEWGHCTDNIVLCKWGSDSEVALRTQVDVGMTSYSLGQGNCVLGCSMARRESRVSIELGIQTFQVQVQCLEGWRSILLDPTKSSFSEDRVFRRSCGELGVLV</sequence>
<feature type="region of interest" description="Disordered" evidence="6">
    <location>
        <begin position="136"/>
        <end position="164"/>
    </location>
</feature>
<comment type="similarity">
    <text evidence="2 5">Belongs to the GRF family.</text>
</comment>
<dbReference type="Pfam" id="PF08879">
    <property type="entry name" value="WRC"/>
    <property type="match status" value="1"/>
</dbReference>
<feature type="short sequence motif" description="Bipartite nuclear localization signal" evidence="4">
    <location>
        <begin position="116"/>
        <end position="123"/>
    </location>
</feature>
<dbReference type="EMBL" id="JASCZI010211494">
    <property type="protein sequence ID" value="MED6193146.1"/>
    <property type="molecule type" value="Genomic_DNA"/>
</dbReference>
<keyword evidence="3 4" id="KW-0539">Nucleus</keyword>
<feature type="compositionally biased region" description="Low complexity" evidence="6">
    <location>
        <begin position="152"/>
        <end position="162"/>
    </location>
</feature>
<accession>A0ABU6X5N0</accession>
<evidence type="ECO:0000256" key="1">
    <source>
        <dbReference type="ARBA" id="ARBA00004123"/>
    </source>
</evidence>
<organism evidence="9 10">
    <name type="scientific">Stylosanthes scabra</name>
    <dbReference type="NCBI Taxonomy" id="79078"/>
    <lineage>
        <taxon>Eukaryota</taxon>
        <taxon>Viridiplantae</taxon>
        <taxon>Streptophyta</taxon>
        <taxon>Embryophyta</taxon>
        <taxon>Tracheophyta</taxon>
        <taxon>Spermatophyta</taxon>
        <taxon>Magnoliopsida</taxon>
        <taxon>eudicotyledons</taxon>
        <taxon>Gunneridae</taxon>
        <taxon>Pentapetalae</taxon>
        <taxon>rosids</taxon>
        <taxon>fabids</taxon>
        <taxon>Fabales</taxon>
        <taxon>Fabaceae</taxon>
        <taxon>Papilionoideae</taxon>
        <taxon>50 kb inversion clade</taxon>
        <taxon>dalbergioids sensu lato</taxon>
        <taxon>Dalbergieae</taxon>
        <taxon>Pterocarpus clade</taxon>
        <taxon>Stylosanthes</taxon>
    </lineage>
</organism>
<dbReference type="PANTHER" id="PTHR31602">
    <property type="entry name" value="GROWTH-REGULATING FACTOR 5"/>
    <property type="match status" value="1"/>
</dbReference>
<evidence type="ECO:0000259" key="7">
    <source>
        <dbReference type="PROSITE" id="PS51666"/>
    </source>
</evidence>
<dbReference type="PROSITE" id="PS51667">
    <property type="entry name" value="WRC"/>
    <property type="match status" value="1"/>
</dbReference>
<feature type="short sequence motif" description="Bipartite nuclear localization signal" evidence="4">
    <location>
        <begin position="88"/>
        <end position="98"/>
    </location>
</feature>
<comment type="function">
    <text evidence="5">Transcription activator.</text>
</comment>
<dbReference type="PROSITE" id="PS51666">
    <property type="entry name" value="QLQ"/>
    <property type="match status" value="1"/>
</dbReference>
<name>A0ABU6X5N0_9FABA</name>
<feature type="compositionally biased region" description="Polar residues" evidence="6">
    <location>
        <begin position="136"/>
        <end position="149"/>
    </location>
</feature>
<dbReference type="InterPro" id="IPR031137">
    <property type="entry name" value="GRF"/>
</dbReference>
<gene>
    <name evidence="9" type="ORF">PIB30_016240</name>
</gene>
<keyword evidence="5" id="KW-0805">Transcription regulation</keyword>
<evidence type="ECO:0000256" key="2">
    <source>
        <dbReference type="ARBA" id="ARBA00008122"/>
    </source>
</evidence>
<proteinExistence type="inferred from homology"/>
<evidence type="ECO:0000259" key="8">
    <source>
        <dbReference type="PROSITE" id="PS51667"/>
    </source>
</evidence>
<evidence type="ECO:0000313" key="9">
    <source>
        <dbReference type="EMBL" id="MED6193146.1"/>
    </source>
</evidence>
<dbReference type="Proteomes" id="UP001341840">
    <property type="component" value="Unassembled WGS sequence"/>
</dbReference>
<keyword evidence="5" id="KW-0010">Activator</keyword>
<dbReference type="InterPro" id="IPR014978">
    <property type="entry name" value="Gln-Leu-Gln_QLQ"/>
</dbReference>
<feature type="domain" description="QLQ" evidence="7">
    <location>
        <begin position="6"/>
        <end position="41"/>
    </location>
</feature>
<protein>
    <recommendedName>
        <fullName evidence="5">Growth-regulating factor</fullName>
    </recommendedName>
</protein>
<dbReference type="SMART" id="SM00951">
    <property type="entry name" value="QLQ"/>
    <property type="match status" value="1"/>
</dbReference>
<dbReference type="PANTHER" id="PTHR31602:SF46">
    <property type="entry name" value="GROWTH-REGULATING FACTOR 6"/>
    <property type="match status" value="1"/>
</dbReference>
<comment type="caution">
    <text evidence="9">The sequence shown here is derived from an EMBL/GenBank/DDBJ whole genome shotgun (WGS) entry which is preliminary data.</text>
</comment>
<evidence type="ECO:0000313" key="10">
    <source>
        <dbReference type="Proteomes" id="UP001341840"/>
    </source>
</evidence>
<reference evidence="9 10" key="1">
    <citation type="journal article" date="2023" name="Plants (Basel)">
        <title>Bridging the Gap: Combining Genomics and Transcriptomics Approaches to Understand Stylosanthes scabra, an Orphan Legume from the Brazilian Caatinga.</title>
        <authorList>
            <person name="Ferreira-Neto J.R.C."/>
            <person name="da Silva M.D."/>
            <person name="Binneck E."/>
            <person name="de Melo N.F."/>
            <person name="da Silva R.H."/>
            <person name="de Melo A.L.T.M."/>
            <person name="Pandolfi V."/>
            <person name="Bustamante F.O."/>
            <person name="Brasileiro-Vidal A.C."/>
            <person name="Benko-Iseppon A.M."/>
        </authorList>
    </citation>
    <scope>NUCLEOTIDE SEQUENCE [LARGE SCALE GENOMIC DNA]</scope>
    <source>
        <tissue evidence="9">Leaves</tissue>
    </source>
</reference>
<evidence type="ECO:0000256" key="3">
    <source>
        <dbReference type="ARBA" id="ARBA00023242"/>
    </source>
</evidence>
<dbReference type="InterPro" id="IPR014977">
    <property type="entry name" value="WRC_dom"/>
</dbReference>
<evidence type="ECO:0000256" key="4">
    <source>
        <dbReference type="PROSITE-ProRule" id="PRU01002"/>
    </source>
</evidence>
<keyword evidence="10" id="KW-1185">Reference proteome</keyword>
<comment type="subcellular location">
    <subcellularLocation>
        <location evidence="1 4 5">Nucleus</location>
    </subcellularLocation>
</comment>
<evidence type="ECO:0000256" key="6">
    <source>
        <dbReference type="SAM" id="MobiDB-lite"/>
    </source>
</evidence>